<evidence type="ECO:0000256" key="3">
    <source>
        <dbReference type="ARBA" id="ARBA00023163"/>
    </source>
</evidence>
<sequence length="229" mass="26259">MENVVYVPGLLEERVRLAQNKPKRTRTRLMLLAATAAELEQSGYEALTINNIVARAGLARGTFYLYFPNRAEAAIAVRRSFMALLRKTRPRGGAKLSAWQAIHRMNQFYVSFYARNARLLAGNGALFHERPELLLNRDQVNHRWAGILLRDMVRREGINRLTPEEEKRRLLSLRLVIIMADEALRNAFIDPPPYLSQVITSHEDLADVLTTLWYRCLYGKDPDPAEKTA</sequence>
<name>A0A073J6Z7_9RHOB</name>
<keyword evidence="6" id="KW-1185">Reference proteome</keyword>
<dbReference type="Gene3D" id="1.10.10.60">
    <property type="entry name" value="Homeodomain-like"/>
    <property type="match status" value="1"/>
</dbReference>
<dbReference type="GO" id="GO:0000976">
    <property type="term" value="F:transcription cis-regulatory region binding"/>
    <property type="evidence" value="ECO:0007669"/>
    <property type="project" value="TreeGrafter"/>
</dbReference>
<comment type="caution">
    <text evidence="5">The sequence shown here is derived from an EMBL/GenBank/DDBJ whole genome shotgun (WGS) entry which is preliminary data.</text>
</comment>
<evidence type="ECO:0000313" key="6">
    <source>
        <dbReference type="Proteomes" id="UP000027746"/>
    </source>
</evidence>
<accession>A0A073J6Z7</accession>
<dbReference type="AlphaFoldDB" id="A0A073J6Z7"/>
<evidence type="ECO:0000256" key="4">
    <source>
        <dbReference type="PROSITE-ProRule" id="PRU00335"/>
    </source>
</evidence>
<dbReference type="RefSeq" id="WP_037920452.1">
    <property type="nucleotide sequence ID" value="NZ_CP086816.1"/>
</dbReference>
<dbReference type="EMBL" id="JAMD01000001">
    <property type="protein sequence ID" value="KEJ97540.1"/>
    <property type="molecule type" value="Genomic_DNA"/>
</dbReference>
<keyword evidence="3" id="KW-0804">Transcription</keyword>
<reference evidence="5 6" key="1">
    <citation type="submission" date="2014-01" db="EMBL/GenBank/DDBJ databases">
        <title>Sulfitobacter sp. H3 (MCCC 1A00686) Genome Sequencing.</title>
        <authorList>
            <person name="Lai Q."/>
            <person name="Hong Z."/>
        </authorList>
    </citation>
    <scope>NUCLEOTIDE SEQUENCE [LARGE SCALE GENOMIC DNA]</scope>
    <source>
        <strain evidence="5 6">H3</strain>
    </source>
</reference>
<evidence type="ECO:0000313" key="5">
    <source>
        <dbReference type="EMBL" id="KEJ97540.1"/>
    </source>
</evidence>
<dbReference type="Pfam" id="PF00440">
    <property type="entry name" value="TetR_N"/>
    <property type="match status" value="1"/>
</dbReference>
<proteinExistence type="predicted"/>
<dbReference type="SUPFAM" id="SSF46689">
    <property type="entry name" value="Homeodomain-like"/>
    <property type="match status" value="1"/>
</dbReference>
<keyword evidence="2 4" id="KW-0238">DNA-binding</keyword>
<evidence type="ECO:0000256" key="2">
    <source>
        <dbReference type="ARBA" id="ARBA00023125"/>
    </source>
</evidence>
<organism evidence="5 6">
    <name type="scientific">Pseudosulfitobacter pseudonitzschiae</name>
    <dbReference type="NCBI Taxonomy" id="1402135"/>
    <lineage>
        <taxon>Bacteria</taxon>
        <taxon>Pseudomonadati</taxon>
        <taxon>Pseudomonadota</taxon>
        <taxon>Alphaproteobacteria</taxon>
        <taxon>Rhodobacterales</taxon>
        <taxon>Roseobacteraceae</taxon>
        <taxon>Pseudosulfitobacter</taxon>
    </lineage>
</organism>
<dbReference type="Gene3D" id="1.10.357.10">
    <property type="entry name" value="Tetracycline Repressor, domain 2"/>
    <property type="match status" value="1"/>
</dbReference>
<gene>
    <name evidence="5" type="ORF">SUH3_00730</name>
</gene>
<dbReference type="PANTHER" id="PTHR30055:SF234">
    <property type="entry name" value="HTH-TYPE TRANSCRIPTIONAL REGULATOR BETI"/>
    <property type="match status" value="1"/>
</dbReference>
<feature type="DNA-binding region" description="H-T-H motif" evidence="4">
    <location>
        <begin position="48"/>
        <end position="67"/>
    </location>
</feature>
<evidence type="ECO:0000256" key="1">
    <source>
        <dbReference type="ARBA" id="ARBA00023015"/>
    </source>
</evidence>
<protein>
    <submittedName>
        <fullName evidence="5">Uncharacterized protein</fullName>
    </submittedName>
</protein>
<dbReference type="InterPro" id="IPR001647">
    <property type="entry name" value="HTH_TetR"/>
</dbReference>
<dbReference type="Proteomes" id="UP000027746">
    <property type="component" value="Unassembled WGS sequence"/>
</dbReference>
<keyword evidence="1" id="KW-0805">Transcription regulation</keyword>
<dbReference type="PANTHER" id="PTHR30055">
    <property type="entry name" value="HTH-TYPE TRANSCRIPTIONAL REGULATOR RUTR"/>
    <property type="match status" value="1"/>
</dbReference>
<dbReference type="InterPro" id="IPR050109">
    <property type="entry name" value="HTH-type_TetR-like_transc_reg"/>
</dbReference>
<dbReference type="PROSITE" id="PS50977">
    <property type="entry name" value="HTH_TETR_2"/>
    <property type="match status" value="1"/>
</dbReference>
<dbReference type="InterPro" id="IPR009057">
    <property type="entry name" value="Homeodomain-like_sf"/>
</dbReference>
<dbReference type="GO" id="GO:0003700">
    <property type="term" value="F:DNA-binding transcription factor activity"/>
    <property type="evidence" value="ECO:0007669"/>
    <property type="project" value="TreeGrafter"/>
</dbReference>